<dbReference type="STRING" id="2025994.A0A2T2ZSJ3"/>
<dbReference type="InterPro" id="IPR011032">
    <property type="entry name" value="GroES-like_sf"/>
</dbReference>
<proteinExistence type="inferred from homology"/>
<dbReference type="PANTHER" id="PTHR42940:SF7">
    <property type="entry name" value="ALCOHOL DEHYDROGENASE-LIKE N-TERMINAL DOMAIN-CONTAINING PROTEIN"/>
    <property type="match status" value="1"/>
</dbReference>
<dbReference type="FunFam" id="3.40.50.720:FF:000022">
    <property type="entry name" value="Cinnamyl alcohol dehydrogenase"/>
    <property type="match status" value="1"/>
</dbReference>
<evidence type="ECO:0000256" key="5">
    <source>
        <dbReference type="ARBA" id="ARBA00023002"/>
    </source>
</evidence>
<gene>
    <name evidence="9" type="ORF">BD289DRAFT_379531</name>
</gene>
<dbReference type="GO" id="GO:0005737">
    <property type="term" value="C:cytoplasm"/>
    <property type="evidence" value="ECO:0007669"/>
    <property type="project" value="TreeGrafter"/>
</dbReference>
<evidence type="ECO:0000256" key="4">
    <source>
        <dbReference type="ARBA" id="ARBA00022833"/>
    </source>
</evidence>
<comment type="similarity">
    <text evidence="2 6">Belongs to the zinc-containing alcohol dehydrogenase family.</text>
</comment>
<dbReference type="InterPro" id="IPR013149">
    <property type="entry name" value="ADH-like_C"/>
</dbReference>
<evidence type="ECO:0000313" key="10">
    <source>
        <dbReference type="Proteomes" id="UP000241462"/>
    </source>
</evidence>
<dbReference type="InterPro" id="IPR013154">
    <property type="entry name" value="ADH-like_N"/>
</dbReference>
<dbReference type="FunFam" id="3.90.180.10:FF:000022">
    <property type="entry name" value="NADP-dependent alcohol dehydrogenase"/>
    <property type="match status" value="1"/>
</dbReference>
<dbReference type="Pfam" id="PF00107">
    <property type="entry name" value="ADH_zinc_N"/>
    <property type="match status" value="1"/>
</dbReference>
<dbReference type="EMBL" id="KZ678789">
    <property type="protein sequence ID" value="PSR75196.1"/>
    <property type="molecule type" value="Genomic_DNA"/>
</dbReference>
<dbReference type="GO" id="GO:0008270">
    <property type="term" value="F:zinc ion binding"/>
    <property type="evidence" value="ECO:0007669"/>
    <property type="project" value="InterPro"/>
</dbReference>
<dbReference type="Gene3D" id="3.90.180.10">
    <property type="entry name" value="Medium-chain alcohol dehydrogenases, catalytic domain"/>
    <property type="match status" value="1"/>
</dbReference>
<dbReference type="InterPro" id="IPR002328">
    <property type="entry name" value="ADH_Zn_CS"/>
</dbReference>
<evidence type="ECO:0000256" key="3">
    <source>
        <dbReference type="ARBA" id="ARBA00022723"/>
    </source>
</evidence>
<dbReference type="InParanoid" id="A0A2T2ZSJ3"/>
<accession>A0A2T2ZSJ3</accession>
<dbReference type="Pfam" id="PF08240">
    <property type="entry name" value="ADH_N"/>
    <property type="match status" value="1"/>
</dbReference>
<evidence type="ECO:0000256" key="6">
    <source>
        <dbReference type="RuleBase" id="RU361277"/>
    </source>
</evidence>
<dbReference type="PROSITE" id="PS00059">
    <property type="entry name" value="ADH_ZINC"/>
    <property type="match status" value="1"/>
</dbReference>
<dbReference type="SUPFAM" id="SSF50129">
    <property type="entry name" value="GroES-like"/>
    <property type="match status" value="1"/>
</dbReference>
<feature type="domain" description="Enoyl reductase (ER)" evidence="8">
    <location>
        <begin position="13"/>
        <end position="329"/>
    </location>
</feature>
<dbReference type="Proteomes" id="UP000241462">
    <property type="component" value="Unassembled WGS sequence"/>
</dbReference>
<keyword evidence="10" id="KW-1185">Reference proteome</keyword>
<dbReference type="InterPro" id="IPR047109">
    <property type="entry name" value="CAD-like"/>
</dbReference>
<comment type="cofactor">
    <cofactor evidence="1 6">
        <name>Zn(2+)</name>
        <dbReference type="ChEBI" id="CHEBI:29105"/>
    </cofactor>
</comment>
<dbReference type="SMART" id="SM00829">
    <property type="entry name" value="PKS_ER"/>
    <property type="match status" value="1"/>
</dbReference>
<keyword evidence="3 6" id="KW-0479">Metal-binding</keyword>
<name>A0A2T2ZSJ3_9PEZI</name>
<dbReference type="InterPro" id="IPR036291">
    <property type="entry name" value="NAD(P)-bd_dom_sf"/>
</dbReference>
<organism evidence="9 10">
    <name type="scientific">Coniella lustricola</name>
    <dbReference type="NCBI Taxonomy" id="2025994"/>
    <lineage>
        <taxon>Eukaryota</taxon>
        <taxon>Fungi</taxon>
        <taxon>Dikarya</taxon>
        <taxon>Ascomycota</taxon>
        <taxon>Pezizomycotina</taxon>
        <taxon>Sordariomycetes</taxon>
        <taxon>Sordariomycetidae</taxon>
        <taxon>Diaporthales</taxon>
        <taxon>Schizoparmaceae</taxon>
        <taxon>Coniella</taxon>
    </lineage>
</organism>
<dbReference type="PANTHER" id="PTHR42940">
    <property type="entry name" value="ALCOHOL DEHYDROGENASE 1-RELATED"/>
    <property type="match status" value="1"/>
</dbReference>
<dbReference type="GO" id="GO:0004022">
    <property type="term" value="F:alcohol dehydrogenase (NAD+) activity"/>
    <property type="evidence" value="ECO:0007669"/>
    <property type="project" value="TreeGrafter"/>
</dbReference>
<keyword evidence="4 6" id="KW-0862">Zinc</keyword>
<dbReference type="AlphaFoldDB" id="A0A2T2ZSJ3"/>
<dbReference type="InterPro" id="IPR020843">
    <property type="entry name" value="ER"/>
</dbReference>
<protein>
    <submittedName>
        <fullName evidence="9">Chaperonin 10-like protein</fullName>
    </submittedName>
</protein>
<evidence type="ECO:0000256" key="1">
    <source>
        <dbReference type="ARBA" id="ARBA00001947"/>
    </source>
</evidence>
<evidence type="ECO:0000256" key="7">
    <source>
        <dbReference type="SAM" id="MobiDB-lite"/>
    </source>
</evidence>
<dbReference type="OrthoDB" id="1879366at2759"/>
<sequence>MPSFTVFKGSKEGKPVKATTTKPDELTGDKCLIKITASGLCYTDIHYKTADMALGHEGVGVVEAVGPDVKQLKKGDRIGWGYQHDNCGLCKLCLTGQEVYCPERAMYGYADLDQGSFGSHAVWREAFLFKLPDELTDAEAAPLMCGGATVWSALTSYNTKPTETVGILGVGGLGHLAIQFCAKFGCRVVVLSGSDRKKDEAMRLGAHEFVATKGKDKLEVSQKLDRLLVTTSAQPDWAQLTAIMSPGSTIHPLSVSGGNFTFPYGFLIEQGITVQGSVVAPRQIHKDMLTFAARNGIKPVIQEFPMTEEGIQDAIDKLEKGEVHFRAVLKPQL</sequence>
<dbReference type="CDD" id="cd05283">
    <property type="entry name" value="CAD1"/>
    <property type="match status" value="1"/>
</dbReference>
<reference evidence="9 10" key="1">
    <citation type="journal article" date="2018" name="Mycol. Prog.">
        <title>Coniella lustricola, a new species from submerged detritus.</title>
        <authorList>
            <person name="Raudabaugh D.B."/>
            <person name="Iturriaga T."/>
            <person name="Carver A."/>
            <person name="Mondo S."/>
            <person name="Pangilinan J."/>
            <person name="Lipzen A."/>
            <person name="He G."/>
            <person name="Amirebrahimi M."/>
            <person name="Grigoriev I.V."/>
            <person name="Miller A.N."/>
        </authorList>
    </citation>
    <scope>NUCLEOTIDE SEQUENCE [LARGE SCALE GENOMIC DNA]</scope>
    <source>
        <strain evidence="9 10">B22-T-1</strain>
    </source>
</reference>
<evidence type="ECO:0000313" key="9">
    <source>
        <dbReference type="EMBL" id="PSR75196.1"/>
    </source>
</evidence>
<feature type="region of interest" description="Disordered" evidence="7">
    <location>
        <begin position="1"/>
        <end position="20"/>
    </location>
</feature>
<dbReference type="Gene3D" id="3.40.50.720">
    <property type="entry name" value="NAD(P)-binding Rossmann-like Domain"/>
    <property type="match status" value="1"/>
</dbReference>
<dbReference type="SUPFAM" id="SSF51735">
    <property type="entry name" value="NAD(P)-binding Rossmann-fold domains"/>
    <property type="match status" value="1"/>
</dbReference>
<keyword evidence="5" id="KW-0560">Oxidoreductase</keyword>
<evidence type="ECO:0000256" key="2">
    <source>
        <dbReference type="ARBA" id="ARBA00008072"/>
    </source>
</evidence>
<evidence type="ECO:0000259" key="8">
    <source>
        <dbReference type="SMART" id="SM00829"/>
    </source>
</evidence>